<keyword evidence="2" id="KW-1185">Reference proteome</keyword>
<accession>A0A0Q4B7W2</accession>
<sequence>MILIALGGLSEESLLLLLGGTVEIEQWLYSSPHAQHAVAGERKAQGSDGYGYIAIRKHSMYRFACRTA</sequence>
<organism evidence="1 2">
    <name type="scientific">Candidatus [Bacteroides] periocalifornicus</name>
    <dbReference type="NCBI Taxonomy" id="1702214"/>
    <lineage>
        <taxon>Bacteria</taxon>
        <taxon>Pseudomonadati</taxon>
        <taxon>Bacteroidota</taxon>
    </lineage>
</organism>
<evidence type="ECO:0000313" key="2">
    <source>
        <dbReference type="Proteomes" id="UP000054172"/>
    </source>
</evidence>
<name>A0A0Q4B7W2_9BACT</name>
<reference evidence="1" key="1">
    <citation type="submission" date="2015-08" db="EMBL/GenBank/DDBJ databases">
        <title>Candidatus Bacteriodes Periocalifornicus.</title>
        <authorList>
            <person name="McLean J.S."/>
            <person name="Kelley S."/>
        </authorList>
    </citation>
    <scope>NUCLEOTIDE SEQUENCE [LARGE SCALE GENOMIC DNA]</scope>
    <source>
        <strain evidence="1">12B</strain>
    </source>
</reference>
<evidence type="ECO:0000313" key="1">
    <source>
        <dbReference type="EMBL" id="KQM08852.1"/>
    </source>
</evidence>
<dbReference type="AlphaFoldDB" id="A0A0Q4B7W2"/>
<proteinExistence type="predicted"/>
<gene>
    <name evidence="1" type="ORF">AL399_04935</name>
</gene>
<dbReference type="Proteomes" id="UP000054172">
    <property type="component" value="Unassembled WGS sequence"/>
</dbReference>
<comment type="caution">
    <text evidence="1">The sequence shown here is derived from an EMBL/GenBank/DDBJ whole genome shotgun (WGS) entry which is preliminary data.</text>
</comment>
<protein>
    <submittedName>
        <fullName evidence="1">Uncharacterized protein</fullName>
    </submittedName>
</protein>
<dbReference type="EMBL" id="LIIK01000019">
    <property type="protein sequence ID" value="KQM08852.1"/>
    <property type="molecule type" value="Genomic_DNA"/>
</dbReference>